<dbReference type="Proteomes" id="UP000030746">
    <property type="component" value="Unassembled WGS sequence"/>
</dbReference>
<evidence type="ECO:0000256" key="1">
    <source>
        <dbReference type="SAM" id="MobiDB-lite"/>
    </source>
</evidence>
<organism evidence="2 3">
    <name type="scientific">Lottia gigantea</name>
    <name type="common">Giant owl limpet</name>
    <dbReference type="NCBI Taxonomy" id="225164"/>
    <lineage>
        <taxon>Eukaryota</taxon>
        <taxon>Metazoa</taxon>
        <taxon>Spiralia</taxon>
        <taxon>Lophotrochozoa</taxon>
        <taxon>Mollusca</taxon>
        <taxon>Gastropoda</taxon>
        <taxon>Patellogastropoda</taxon>
        <taxon>Lottioidea</taxon>
        <taxon>Lottiidae</taxon>
        <taxon>Lottia</taxon>
    </lineage>
</organism>
<evidence type="ECO:0000313" key="3">
    <source>
        <dbReference type="Proteomes" id="UP000030746"/>
    </source>
</evidence>
<dbReference type="CTD" id="20241716"/>
<dbReference type="HOGENOM" id="CLU_1262815_0_0_1"/>
<sequence length="219" mass="24908">MINNEILVKGFETCGIHPFDPQKILRKLPDSDENTAAASQTVSQALLSHLQETRHPEKECAKKRKKRVNIEAGKSVSALDLLTVDSEPGTSKSKKKNDVLEEEMPSDDNSESESHDIECESNLNSESATHKKSPVELKAADWVIVEYAGKKQSKKFVGQIIQKKDNFDYLVKFMKQKDKHCFFWPDTEDISNVDYDMIVGVVKEPEIGRRGFLYFEEDI</sequence>
<dbReference type="GeneID" id="20241716"/>
<dbReference type="AlphaFoldDB" id="V4B0F7"/>
<proteinExistence type="predicted"/>
<feature type="region of interest" description="Disordered" evidence="1">
    <location>
        <begin position="83"/>
        <end position="131"/>
    </location>
</feature>
<protein>
    <submittedName>
        <fullName evidence="2">Uncharacterized protein</fullName>
    </submittedName>
</protein>
<dbReference type="EMBL" id="KB199981">
    <property type="protein sequence ID" value="ESP03538.1"/>
    <property type="molecule type" value="Genomic_DNA"/>
</dbReference>
<dbReference type="OrthoDB" id="10065929at2759"/>
<accession>V4B0F7</accession>
<reference evidence="2 3" key="1">
    <citation type="journal article" date="2013" name="Nature">
        <title>Insights into bilaterian evolution from three spiralian genomes.</title>
        <authorList>
            <person name="Simakov O."/>
            <person name="Marletaz F."/>
            <person name="Cho S.J."/>
            <person name="Edsinger-Gonzales E."/>
            <person name="Havlak P."/>
            <person name="Hellsten U."/>
            <person name="Kuo D.H."/>
            <person name="Larsson T."/>
            <person name="Lv J."/>
            <person name="Arendt D."/>
            <person name="Savage R."/>
            <person name="Osoegawa K."/>
            <person name="de Jong P."/>
            <person name="Grimwood J."/>
            <person name="Chapman J.A."/>
            <person name="Shapiro H."/>
            <person name="Aerts A."/>
            <person name="Otillar R.P."/>
            <person name="Terry A.Y."/>
            <person name="Boore J.L."/>
            <person name="Grigoriev I.V."/>
            <person name="Lindberg D.R."/>
            <person name="Seaver E.C."/>
            <person name="Weisblat D.A."/>
            <person name="Putnam N.H."/>
            <person name="Rokhsar D.S."/>
        </authorList>
    </citation>
    <scope>NUCLEOTIDE SEQUENCE [LARGE SCALE GENOMIC DNA]</scope>
</reference>
<feature type="compositionally biased region" description="Acidic residues" evidence="1">
    <location>
        <begin position="100"/>
        <end position="111"/>
    </location>
</feature>
<gene>
    <name evidence="2" type="ORF">LOTGIDRAFT_171331</name>
</gene>
<name>V4B0F7_LOTGI</name>
<dbReference type="RefSeq" id="XP_009045768.1">
    <property type="nucleotide sequence ID" value="XM_009047520.1"/>
</dbReference>
<evidence type="ECO:0000313" key="2">
    <source>
        <dbReference type="EMBL" id="ESP03538.1"/>
    </source>
</evidence>
<dbReference type="KEGG" id="lgi:LOTGIDRAFT_171331"/>
<keyword evidence="3" id="KW-1185">Reference proteome</keyword>